<dbReference type="EMBL" id="LN734065">
    <property type="protein sequence ID" value="CEP19716.1"/>
    <property type="molecule type" value="Genomic_DNA"/>
</dbReference>
<reference evidence="2 3" key="1">
    <citation type="submission" date="2014-09" db="EMBL/GenBank/DDBJ databases">
        <authorList>
            <person name="Ellenberger Sabrina"/>
        </authorList>
    </citation>
    <scope>NUCLEOTIDE SEQUENCE [LARGE SCALE GENOMIC DNA]</scope>
    <source>
        <strain evidence="2 3">CBS 412.66</strain>
    </source>
</reference>
<feature type="region of interest" description="Disordered" evidence="1">
    <location>
        <begin position="22"/>
        <end position="67"/>
    </location>
</feature>
<proteinExistence type="predicted"/>
<evidence type="ECO:0000256" key="1">
    <source>
        <dbReference type="SAM" id="MobiDB-lite"/>
    </source>
</evidence>
<dbReference type="AlphaFoldDB" id="A0A0B7NM51"/>
<dbReference type="Proteomes" id="UP000054107">
    <property type="component" value="Unassembled WGS sequence"/>
</dbReference>
<accession>A0A0B7NM51</accession>
<keyword evidence="3" id="KW-1185">Reference proteome</keyword>
<protein>
    <submittedName>
        <fullName evidence="2">Uncharacterized protein</fullName>
    </submittedName>
</protein>
<organism evidence="2 3">
    <name type="scientific">Parasitella parasitica</name>
    <dbReference type="NCBI Taxonomy" id="35722"/>
    <lineage>
        <taxon>Eukaryota</taxon>
        <taxon>Fungi</taxon>
        <taxon>Fungi incertae sedis</taxon>
        <taxon>Mucoromycota</taxon>
        <taxon>Mucoromycotina</taxon>
        <taxon>Mucoromycetes</taxon>
        <taxon>Mucorales</taxon>
        <taxon>Mucorineae</taxon>
        <taxon>Mucoraceae</taxon>
        <taxon>Parasitella</taxon>
    </lineage>
</organism>
<evidence type="ECO:0000313" key="2">
    <source>
        <dbReference type="EMBL" id="CEP19716.1"/>
    </source>
</evidence>
<evidence type="ECO:0000313" key="3">
    <source>
        <dbReference type="Proteomes" id="UP000054107"/>
    </source>
</evidence>
<gene>
    <name evidence="2" type="primary">PARPA_14032.1 scaffold 47516</name>
</gene>
<sequence length="67" mass="7473">MIQQELIDKETFQSTNDILNLEEPRQNEMGGCGSDDEPKAVEPDNEDVDESDEAVNTIAENGVIDNY</sequence>
<name>A0A0B7NM51_9FUNG</name>
<feature type="compositionally biased region" description="Acidic residues" evidence="1">
    <location>
        <begin position="43"/>
        <end position="53"/>
    </location>
</feature>